<dbReference type="AlphaFoldDB" id="C0ELY2"/>
<keyword evidence="1" id="KW-1133">Transmembrane helix</keyword>
<gene>
    <name evidence="2" type="ORF">NEIFLAOT_00945</name>
</gene>
<sequence length="99" mass="11438">MDWLHTIFLCFVWIVAVVAAGVTLYVVVALPIALITAVVGIVYGFFRLFLPFLPEFWASIDTTGNKSGFDWGERTEADKHRELVEHIRIQNMNEERNRR</sequence>
<evidence type="ECO:0000313" key="3">
    <source>
        <dbReference type="Proteomes" id="UP000004457"/>
    </source>
</evidence>
<keyword evidence="1" id="KW-0812">Transmembrane</keyword>
<keyword evidence="3" id="KW-1185">Reference proteome</keyword>
<dbReference type="EMBL" id="ACEN01000025">
    <property type="protein sequence ID" value="EEG33845.1"/>
    <property type="molecule type" value="Genomic_DNA"/>
</dbReference>
<dbReference type="GeneID" id="49970249"/>
<proteinExistence type="predicted"/>
<reference evidence="2 3" key="1">
    <citation type="submission" date="2009-01" db="EMBL/GenBank/DDBJ databases">
        <authorList>
            <person name="Fulton L."/>
            <person name="Clifton S."/>
            <person name="Chinwalla A.T."/>
            <person name="Mitreva M."/>
            <person name="Sodergren E."/>
            <person name="Weinstock G."/>
            <person name="Clifton S."/>
            <person name="Dooling D.J."/>
            <person name="Fulton B."/>
            <person name="Minx P."/>
            <person name="Pepin K.H."/>
            <person name="Johnson M."/>
            <person name="Bhonagiri V."/>
            <person name="Nash W.E."/>
            <person name="Mardis E.R."/>
            <person name="Wilson R.K."/>
        </authorList>
    </citation>
    <scope>NUCLEOTIDE SEQUENCE [LARGE SCALE GENOMIC DNA]</scope>
    <source>
        <strain evidence="2 3">NRL30031/H210</strain>
    </source>
</reference>
<evidence type="ECO:0000256" key="1">
    <source>
        <dbReference type="SAM" id="Phobius"/>
    </source>
</evidence>
<feature type="transmembrane region" description="Helical" evidence="1">
    <location>
        <begin position="7"/>
        <end position="26"/>
    </location>
</feature>
<protein>
    <submittedName>
        <fullName evidence="2">Uncharacterized protein</fullName>
    </submittedName>
</protein>
<name>C0ELY2_NEIFL</name>
<comment type="caution">
    <text evidence="2">The sequence shown here is derived from an EMBL/GenBank/DDBJ whole genome shotgun (WGS) entry which is preliminary data.</text>
</comment>
<dbReference type="Proteomes" id="UP000004457">
    <property type="component" value="Unassembled WGS sequence"/>
</dbReference>
<feature type="transmembrane region" description="Helical" evidence="1">
    <location>
        <begin position="32"/>
        <end position="50"/>
    </location>
</feature>
<dbReference type="eggNOG" id="ENOG502ZDPH">
    <property type="taxonomic scope" value="Bacteria"/>
</dbReference>
<dbReference type="RefSeq" id="WP_003680004.1">
    <property type="nucleotide sequence ID" value="NZ_ACEN01000025.1"/>
</dbReference>
<keyword evidence="1" id="KW-0472">Membrane</keyword>
<accession>C0ELY2</accession>
<organism evidence="2 3">
    <name type="scientific">Neisseria flavescens NRL30031/H210</name>
    <dbReference type="NCBI Taxonomy" id="546264"/>
    <lineage>
        <taxon>Bacteria</taxon>
        <taxon>Pseudomonadati</taxon>
        <taxon>Pseudomonadota</taxon>
        <taxon>Betaproteobacteria</taxon>
        <taxon>Neisseriales</taxon>
        <taxon>Neisseriaceae</taxon>
        <taxon>Neisseria</taxon>
    </lineage>
</organism>
<evidence type="ECO:0000313" key="2">
    <source>
        <dbReference type="EMBL" id="EEG33845.1"/>
    </source>
</evidence>